<dbReference type="EMBL" id="OX465079">
    <property type="protein sequence ID" value="CAI9277384.1"/>
    <property type="molecule type" value="Genomic_DNA"/>
</dbReference>
<proteinExistence type="predicted"/>
<dbReference type="AlphaFoldDB" id="A0AA35YP04"/>
<organism evidence="2 3">
    <name type="scientific">Lactuca saligna</name>
    <name type="common">Willowleaf lettuce</name>
    <dbReference type="NCBI Taxonomy" id="75948"/>
    <lineage>
        <taxon>Eukaryota</taxon>
        <taxon>Viridiplantae</taxon>
        <taxon>Streptophyta</taxon>
        <taxon>Embryophyta</taxon>
        <taxon>Tracheophyta</taxon>
        <taxon>Spermatophyta</taxon>
        <taxon>Magnoliopsida</taxon>
        <taxon>eudicotyledons</taxon>
        <taxon>Gunneridae</taxon>
        <taxon>Pentapetalae</taxon>
        <taxon>asterids</taxon>
        <taxon>campanulids</taxon>
        <taxon>Asterales</taxon>
        <taxon>Asteraceae</taxon>
        <taxon>Cichorioideae</taxon>
        <taxon>Cichorieae</taxon>
        <taxon>Lactucinae</taxon>
        <taxon>Lactuca</taxon>
    </lineage>
</organism>
<dbReference type="PANTHER" id="PTHR48463">
    <property type="entry name" value="DUF223 DOMAIN-CONTAINING PROTEIN"/>
    <property type="match status" value="1"/>
</dbReference>
<gene>
    <name evidence="2" type="ORF">LSALG_LOCUS17315</name>
</gene>
<evidence type="ECO:0008006" key="4">
    <source>
        <dbReference type="Google" id="ProtNLM"/>
    </source>
</evidence>
<evidence type="ECO:0000256" key="1">
    <source>
        <dbReference type="SAM" id="MobiDB-lite"/>
    </source>
</evidence>
<dbReference type="Gene3D" id="2.40.50.140">
    <property type="entry name" value="Nucleic acid-binding proteins"/>
    <property type="match status" value="1"/>
</dbReference>
<name>A0AA35YP04_LACSI</name>
<protein>
    <recommendedName>
        <fullName evidence="4">Replication factor A C-terminal domain-containing protein</fullName>
    </recommendedName>
</protein>
<evidence type="ECO:0000313" key="2">
    <source>
        <dbReference type="EMBL" id="CAI9277384.1"/>
    </source>
</evidence>
<evidence type="ECO:0000313" key="3">
    <source>
        <dbReference type="Proteomes" id="UP001177003"/>
    </source>
</evidence>
<keyword evidence="3" id="KW-1185">Reference proteome</keyword>
<dbReference type="InterPro" id="IPR012340">
    <property type="entry name" value="NA-bd_OB-fold"/>
</dbReference>
<accession>A0AA35YP04</accession>
<feature type="region of interest" description="Disordered" evidence="1">
    <location>
        <begin position="319"/>
        <end position="356"/>
    </location>
</feature>
<dbReference type="PANTHER" id="PTHR48463:SF1">
    <property type="entry name" value="DUF223 DOMAIN-CONTAINING PROTEIN"/>
    <property type="match status" value="1"/>
</dbReference>
<feature type="compositionally biased region" description="Polar residues" evidence="1">
    <location>
        <begin position="319"/>
        <end position="344"/>
    </location>
</feature>
<reference evidence="2" key="1">
    <citation type="submission" date="2023-04" db="EMBL/GenBank/DDBJ databases">
        <authorList>
            <person name="Vijverberg K."/>
            <person name="Xiong W."/>
            <person name="Schranz E."/>
        </authorList>
    </citation>
    <scope>NUCLEOTIDE SEQUENCE</scope>
</reference>
<sequence>MTCISDLKCEGVGAPLQLRIIRKWKNDVRRYETCCPELDRHHKVLENDFYIEVGLISVIKSLPDTMTIPKHWFRFVTKSHLMELGEKPPYYLDFIGVLSKIKDCKKANHEPYVFLMLIDKSGNELPINLWNECITFPKKFNRDLLILLPTITVVAVTNLKASTSADKNQYPNSTTICLQDKTFLIKASIMDIQFQDKLYQVLCPTCRDSIHKRGPQCLTVSDATDTISTIISNTSCQKLLKFTLQDLIANNNTVNMKTLLAFLTEQKGQTKNMSIQILKASAGDNLHFIIVDIESSNSTSQTNVPTTPTQVPTTRLTMQESTPDSTMPVTRSACTLSYNTTDDPTPSIDRKRSRKK</sequence>
<dbReference type="Proteomes" id="UP001177003">
    <property type="component" value="Chromosome 3"/>
</dbReference>